<evidence type="ECO:0000313" key="4">
    <source>
        <dbReference type="Proteomes" id="UP000835052"/>
    </source>
</evidence>
<dbReference type="AlphaFoldDB" id="A0A8S1HDF9"/>
<name>A0A8S1HDF9_9PELO</name>
<keyword evidence="4" id="KW-1185">Reference proteome</keyword>
<evidence type="ECO:0000313" key="3">
    <source>
        <dbReference type="EMBL" id="CAD6193849.1"/>
    </source>
</evidence>
<accession>A0A8S1HDF9</accession>
<evidence type="ECO:0000256" key="2">
    <source>
        <dbReference type="SAM" id="Phobius"/>
    </source>
</evidence>
<keyword evidence="2" id="KW-0812">Transmembrane</keyword>
<protein>
    <submittedName>
        <fullName evidence="3">Uncharacterized protein</fullName>
    </submittedName>
</protein>
<evidence type="ECO:0000256" key="1">
    <source>
        <dbReference type="SAM" id="MobiDB-lite"/>
    </source>
</evidence>
<feature type="region of interest" description="Disordered" evidence="1">
    <location>
        <begin position="139"/>
        <end position="161"/>
    </location>
</feature>
<dbReference type="EMBL" id="CAJGYM010000039">
    <property type="protein sequence ID" value="CAD6193849.1"/>
    <property type="molecule type" value="Genomic_DNA"/>
</dbReference>
<keyword evidence="2" id="KW-1133">Transmembrane helix</keyword>
<reference evidence="3" key="1">
    <citation type="submission" date="2020-10" db="EMBL/GenBank/DDBJ databases">
        <authorList>
            <person name="Kikuchi T."/>
        </authorList>
    </citation>
    <scope>NUCLEOTIDE SEQUENCE</scope>
    <source>
        <strain evidence="3">NKZ352</strain>
    </source>
</reference>
<sequence length="205" mass="23373">MEGNRTLLEDVAETPSTSNFFIETVEDPFPRPADPFAPNVLFESENSTSFFNVTALKDFIDYVEENRWPIYVLVIIGTLIVVSIVLCILQWIFKNKKRVIRQEEDPVLSSTYNQEVPWRRICCNCCKSESRKGEEQLRARQNSASNLDPYRRQPLPPIGARPGISAFSQSPLDDSAIHIDGIRGVPSAVLRPEHYRKLPPLNLQN</sequence>
<proteinExistence type="predicted"/>
<organism evidence="3 4">
    <name type="scientific">Caenorhabditis auriculariae</name>
    <dbReference type="NCBI Taxonomy" id="2777116"/>
    <lineage>
        <taxon>Eukaryota</taxon>
        <taxon>Metazoa</taxon>
        <taxon>Ecdysozoa</taxon>
        <taxon>Nematoda</taxon>
        <taxon>Chromadorea</taxon>
        <taxon>Rhabditida</taxon>
        <taxon>Rhabditina</taxon>
        <taxon>Rhabditomorpha</taxon>
        <taxon>Rhabditoidea</taxon>
        <taxon>Rhabditidae</taxon>
        <taxon>Peloderinae</taxon>
        <taxon>Caenorhabditis</taxon>
    </lineage>
</organism>
<gene>
    <name evidence="3" type="ORF">CAUJ_LOCUS9768</name>
</gene>
<dbReference type="Proteomes" id="UP000835052">
    <property type="component" value="Unassembled WGS sequence"/>
</dbReference>
<keyword evidence="2" id="KW-0472">Membrane</keyword>
<dbReference type="OrthoDB" id="5796971at2759"/>
<comment type="caution">
    <text evidence="3">The sequence shown here is derived from an EMBL/GenBank/DDBJ whole genome shotgun (WGS) entry which is preliminary data.</text>
</comment>
<feature type="transmembrane region" description="Helical" evidence="2">
    <location>
        <begin position="68"/>
        <end position="93"/>
    </location>
</feature>